<dbReference type="SMART" id="SM00257">
    <property type="entry name" value="LysM"/>
    <property type="match status" value="4"/>
</dbReference>
<evidence type="ECO:0000259" key="3">
    <source>
        <dbReference type="PROSITE" id="PS51782"/>
    </source>
</evidence>
<feature type="region of interest" description="Disordered" evidence="1">
    <location>
        <begin position="455"/>
        <end position="477"/>
    </location>
</feature>
<dbReference type="Gene3D" id="1.10.530.10">
    <property type="match status" value="1"/>
</dbReference>
<dbReference type="InterPro" id="IPR008258">
    <property type="entry name" value="Transglycosylase_SLT_dom_1"/>
</dbReference>
<feature type="compositionally biased region" description="Low complexity" evidence="1">
    <location>
        <begin position="531"/>
        <end position="540"/>
    </location>
</feature>
<dbReference type="InterPro" id="IPR023346">
    <property type="entry name" value="Lysozyme-like_dom_sf"/>
</dbReference>
<feature type="domain" description="LysM" evidence="3">
    <location>
        <begin position="612"/>
        <end position="655"/>
    </location>
</feature>
<dbReference type="Gene3D" id="3.10.350.10">
    <property type="entry name" value="LysM domain"/>
    <property type="match status" value="3"/>
</dbReference>
<dbReference type="InterPro" id="IPR036779">
    <property type="entry name" value="LysM_dom_sf"/>
</dbReference>
<feature type="chain" id="PRO_5045630735" description="LysM domain-containing protein" evidence="2">
    <location>
        <begin position="20"/>
        <end position="657"/>
    </location>
</feature>
<evidence type="ECO:0000256" key="2">
    <source>
        <dbReference type="SAM" id="SignalP"/>
    </source>
</evidence>
<dbReference type="EMBL" id="CAKLPY010000001">
    <property type="protein sequence ID" value="CAH0994771.1"/>
    <property type="molecule type" value="Genomic_DNA"/>
</dbReference>
<proteinExistence type="predicted"/>
<dbReference type="PANTHER" id="PTHR33734">
    <property type="entry name" value="LYSM DOMAIN-CONTAINING GPI-ANCHORED PROTEIN 2"/>
    <property type="match status" value="1"/>
</dbReference>
<organism evidence="4 5">
    <name type="scientific">Emticicia aquatica</name>
    <dbReference type="NCBI Taxonomy" id="1681835"/>
    <lineage>
        <taxon>Bacteria</taxon>
        <taxon>Pseudomonadati</taxon>
        <taxon>Bacteroidota</taxon>
        <taxon>Cytophagia</taxon>
        <taxon>Cytophagales</taxon>
        <taxon>Leadbetterellaceae</taxon>
        <taxon>Emticicia</taxon>
    </lineage>
</organism>
<feature type="compositionally biased region" description="Basic and acidic residues" evidence="1">
    <location>
        <begin position="455"/>
        <end position="475"/>
    </location>
</feature>
<dbReference type="Proteomes" id="UP000837932">
    <property type="component" value="Unassembled WGS sequence"/>
</dbReference>
<comment type="caution">
    <text evidence="4">The sequence shown here is derived from an EMBL/GenBank/DDBJ whole genome shotgun (WGS) entry which is preliminary data.</text>
</comment>
<feature type="region of interest" description="Disordered" evidence="1">
    <location>
        <begin position="505"/>
        <end position="540"/>
    </location>
</feature>
<feature type="domain" description="LysM" evidence="3">
    <location>
        <begin position="544"/>
        <end position="588"/>
    </location>
</feature>
<accession>A0ABM9AML3</accession>
<dbReference type="PROSITE" id="PS51782">
    <property type="entry name" value="LYSM"/>
    <property type="match status" value="3"/>
</dbReference>
<protein>
    <recommendedName>
        <fullName evidence="3">LysM domain-containing protein</fullName>
    </recommendedName>
</protein>
<evidence type="ECO:0000313" key="5">
    <source>
        <dbReference type="Proteomes" id="UP000837932"/>
    </source>
</evidence>
<sequence length="657" mass="73948">MKKTLAFLLLALCFQGGFAQQITLPEVPKKIEFAGIIVNLDTDAQKSVQKEITALLKPENKYLLDKLERIQWYFPIIENILETEQVPEDFKYLAVAESSLLPDAISASKAVGFWQMKAPTAQELGLRVDNDVDERKNIYASTKAAAAYLKRNNVIYKNWISTLFSYSLGATGVSKIVPADWASATEVTFDAQTDRYLIKTIAHRIAFEYRINRLKESRLSFVEYKKAKGKTLNEIASALGIDVNELKKYNSWLQTSTIPDDKDYSVAILVGADNLESIQTKINNQPESVSIEGVFPVLKRTTEATANEEEPIFYEINGKKGILAKPGDDVASLARGGKMKIKDFLRYNDMSNNEMVEEGKVYYLKKKGRKGPIPLHVVLSGQTIWQISQIYGIRLKNLLRLNRMSTATGIQKGRVIYLQKKRPKDQPNEFINDKEEEKLEKVPINEQYEEKILVKDARESESEEKTKKTEPKPKVPESIIVEEGNKNATPKDKDEDDIIVISDTDDVRPEPKKTPPTKQPEIITPTPPVKTTPAKTPVPVSNTSVHNVDVGQTLYSIARQYNISVKDLAEWNNITTSERVKVGQTLIVKPTSKTATIPVETKPSPIASTATNTHLVLKTETLYSIAKRYGVSMKQIQEWNGMTDQNVKIGQKLIIKK</sequence>
<reference evidence="4" key="1">
    <citation type="submission" date="2021-12" db="EMBL/GenBank/DDBJ databases">
        <authorList>
            <person name="Rodrigo-Torres L."/>
            <person name="Arahal R. D."/>
            <person name="Lucena T."/>
        </authorList>
    </citation>
    <scope>NUCLEOTIDE SEQUENCE</scope>
    <source>
        <strain evidence="4">CECT 8858</strain>
    </source>
</reference>
<feature type="domain" description="LysM" evidence="3">
    <location>
        <begin position="374"/>
        <end position="418"/>
    </location>
</feature>
<gene>
    <name evidence="4" type="ORF">EMA8858_00883</name>
</gene>
<dbReference type="RefSeq" id="WP_238804835.1">
    <property type="nucleotide sequence ID" value="NZ_CAKLPY010000001.1"/>
</dbReference>
<keyword evidence="2" id="KW-0732">Signal</keyword>
<evidence type="ECO:0000256" key="1">
    <source>
        <dbReference type="SAM" id="MobiDB-lite"/>
    </source>
</evidence>
<dbReference type="Pfam" id="PF01476">
    <property type="entry name" value="LysM"/>
    <property type="match status" value="3"/>
</dbReference>
<evidence type="ECO:0000313" key="4">
    <source>
        <dbReference type="EMBL" id="CAH0994771.1"/>
    </source>
</evidence>
<dbReference type="CDD" id="cd00118">
    <property type="entry name" value="LysM"/>
    <property type="match status" value="3"/>
</dbReference>
<dbReference type="InterPro" id="IPR018392">
    <property type="entry name" value="LysM"/>
</dbReference>
<keyword evidence="5" id="KW-1185">Reference proteome</keyword>
<name>A0ABM9AML3_9BACT</name>
<dbReference type="CDD" id="cd16894">
    <property type="entry name" value="MltD-like"/>
    <property type="match status" value="1"/>
</dbReference>
<dbReference type="SUPFAM" id="SSF54106">
    <property type="entry name" value="LysM domain"/>
    <property type="match status" value="3"/>
</dbReference>
<dbReference type="SUPFAM" id="SSF53955">
    <property type="entry name" value="Lysozyme-like"/>
    <property type="match status" value="1"/>
</dbReference>
<dbReference type="PANTHER" id="PTHR33734:SF22">
    <property type="entry name" value="MEMBRANE-BOUND LYTIC MUREIN TRANSGLYCOSYLASE D"/>
    <property type="match status" value="1"/>
</dbReference>
<feature type="signal peptide" evidence="2">
    <location>
        <begin position="1"/>
        <end position="19"/>
    </location>
</feature>
<dbReference type="Pfam" id="PF01464">
    <property type="entry name" value="SLT"/>
    <property type="match status" value="1"/>
</dbReference>